<dbReference type="OrthoDB" id="8082651at2"/>
<dbReference type="AlphaFoldDB" id="A0A286DYT5"/>
<evidence type="ECO:0000313" key="3">
    <source>
        <dbReference type="EMBL" id="SOD63790.1"/>
    </source>
</evidence>
<evidence type="ECO:0000256" key="1">
    <source>
        <dbReference type="SAM" id="MobiDB-lite"/>
    </source>
</evidence>
<name>A0A286DYT5_9ACTN</name>
<feature type="transmembrane region" description="Helical" evidence="2">
    <location>
        <begin position="12"/>
        <end position="38"/>
    </location>
</feature>
<feature type="region of interest" description="Disordered" evidence="1">
    <location>
        <begin position="163"/>
        <end position="189"/>
    </location>
</feature>
<keyword evidence="2" id="KW-1133">Transmembrane helix</keyword>
<evidence type="ECO:0008006" key="5">
    <source>
        <dbReference type="Google" id="ProtNLM"/>
    </source>
</evidence>
<organism evidence="3 4">
    <name type="scientific">Streptomyces zhaozhouensis</name>
    <dbReference type="NCBI Taxonomy" id="1300267"/>
    <lineage>
        <taxon>Bacteria</taxon>
        <taxon>Bacillati</taxon>
        <taxon>Actinomycetota</taxon>
        <taxon>Actinomycetes</taxon>
        <taxon>Kitasatosporales</taxon>
        <taxon>Streptomycetaceae</taxon>
        <taxon>Streptomyces</taxon>
    </lineage>
</organism>
<dbReference type="RefSeq" id="WP_097232248.1">
    <property type="nucleotide sequence ID" value="NZ_OCNE01000012.1"/>
</dbReference>
<protein>
    <recommendedName>
        <fullName evidence="5">DUF2269 domain-containing protein</fullName>
    </recommendedName>
</protein>
<gene>
    <name evidence="3" type="ORF">SAMN06297387_112149</name>
</gene>
<feature type="transmembrane region" description="Helical" evidence="2">
    <location>
        <begin position="88"/>
        <end position="106"/>
    </location>
</feature>
<sequence length="189" mass="19754">MPQLTRRARRVTLIVHVVVSVGWLGLSLCLLVLAVAGARGTEETAGAAHRSMRLLTDWPLPPLIGLTLLTGVVLSLGTRWGLAHHRWVWVKFWVSVGAATASLLALRPEVNAAAAAVAAGEPVADPGALIAPPLVSSGLYVFLTALSVLKPWGLTRRGRRVRAARALRRGGSPPKNGRPPAGASATLGG</sequence>
<dbReference type="EMBL" id="OCNE01000012">
    <property type="protein sequence ID" value="SOD63790.1"/>
    <property type="molecule type" value="Genomic_DNA"/>
</dbReference>
<feature type="transmembrane region" description="Helical" evidence="2">
    <location>
        <begin position="126"/>
        <end position="149"/>
    </location>
</feature>
<keyword evidence="2" id="KW-0812">Transmembrane</keyword>
<keyword evidence="2" id="KW-0472">Membrane</keyword>
<dbReference type="Proteomes" id="UP000219072">
    <property type="component" value="Unassembled WGS sequence"/>
</dbReference>
<evidence type="ECO:0000256" key="2">
    <source>
        <dbReference type="SAM" id="Phobius"/>
    </source>
</evidence>
<proteinExistence type="predicted"/>
<accession>A0A286DYT5</accession>
<evidence type="ECO:0000313" key="4">
    <source>
        <dbReference type="Proteomes" id="UP000219072"/>
    </source>
</evidence>
<reference evidence="3 4" key="1">
    <citation type="submission" date="2017-09" db="EMBL/GenBank/DDBJ databases">
        <authorList>
            <person name="Ehlers B."/>
            <person name="Leendertz F.H."/>
        </authorList>
    </citation>
    <scope>NUCLEOTIDE SEQUENCE [LARGE SCALE GENOMIC DNA]</scope>
    <source>
        <strain evidence="3 4">CGMCC 4.7095</strain>
    </source>
</reference>
<keyword evidence="4" id="KW-1185">Reference proteome</keyword>
<feature type="transmembrane region" description="Helical" evidence="2">
    <location>
        <begin position="58"/>
        <end position="76"/>
    </location>
</feature>